<dbReference type="EMBL" id="BSUZ01000001">
    <property type="protein sequence ID" value="GMA85675.1"/>
    <property type="molecule type" value="Genomic_DNA"/>
</dbReference>
<dbReference type="Proteomes" id="UP001157017">
    <property type="component" value="Unassembled WGS sequence"/>
</dbReference>
<keyword evidence="1" id="KW-0472">Membrane</keyword>
<evidence type="ECO:0000313" key="3">
    <source>
        <dbReference type="Proteomes" id="UP001157017"/>
    </source>
</evidence>
<comment type="caution">
    <text evidence="2">The sequence shown here is derived from an EMBL/GenBank/DDBJ whole genome shotgun (WGS) entry which is preliminary data.</text>
</comment>
<evidence type="ECO:0000313" key="2">
    <source>
        <dbReference type="EMBL" id="GMA85675.1"/>
    </source>
</evidence>
<feature type="transmembrane region" description="Helical" evidence="1">
    <location>
        <begin position="69"/>
        <end position="86"/>
    </location>
</feature>
<accession>A0ABQ6JFS1</accession>
<sequence length="119" mass="12649">MSERVTRFATHPPPALRLLAVPLLALMVWSLAEHRGLGHGLLAAAVYGPVLIPFAVAPVRVSAWSRRHPHLDGAVLGPLVLGAVAFLTHQPIWVAVLAGVVGSGLGVALGERRRRRVGR</sequence>
<keyword evidence="3" id="KW-1185">Reference proteome</keyword>
<proteinExistence type="predicted"/>
<feature type="transmembrane region" description="Helical" evidence="1">
    <location>
        <begin position="92"/>
        <end position="110"/>
    </location>
</feature>
<organism evidence="2 3">
    <name type="scientific">Angustibacter aerolatus</name>
    <dbReference type="NCBI Taxonomy" id="1162965"/>
    <lineage>
        <taxon>Bacteria</taxon>
        <taxon>Bacillati</taxon>
        <taxon>Actinomycetota</taxon>
        <taxon>Actinomycetes</taxon>
        <taxon>Kineosporiales</taxon>
        <taxon>Kineosporiaceae</taxon>
    </lineage>
</organism>
<keyword evidence="1" id="KW-0812">Transmembrane</keyword>
<reference evidence="3" key="1">
    <citation type="journal article" date="2019" name="Int. J. Syst. Evol. Microbiol.">
        <title>The Global Catalogue of Microorganisms (GCM) 10K type strain sequencing project: providing services to taxonomists for standard genome sequencing and annotation.</title>
        <authorList>
            <consortium name="The Broad Institute Genomics Platform"/>
            <consortium name="The Broad Institute Genome Sequencing Center for Infectious Disease"/>
            <person name="Wu L."/>
            <person name="Ma J."/>
        </authorList>
    </citation>
    <scope>NUCLEOTIDE SEQUENCE [LARGE SCALE GENOMIC DNA]</scope>
    <source>
        <strain evidence="3">NBRC 108730</strain>
    </source>
</reference>
<feature type="transmembrane region" description="Helical" evidence="1">
    <location>
        <begin position="38"/>
        <end position="57"/>
    </location>
</feature>
<feature type="transmembrane region" description="Helical" evidence="1">
    <location>
        <begin position="15"/>
        <end position="32"/>
    </location>
</feature>
<name>A0ABQ6JFS1_9ACTN</name>
<keyword evidence="1" id="KW-1133">Transmembrane helix</keyword>
<protein>
    <submittedName>
        <fullName evidence="2">Uncharacterized protein</fullName>
    </submittedName>
</protein>
<gene>
    <name evidence="2" type="ORF">GCM10025868_09250</name>
</gene>
<evidence type="ECO:0000256" key="1">
    <source>
        <dbReference type="SAM" id="Phobius"/>
    </source>
</evidence>